<keyword evidence="13" id="KW-0175">Coiled coil</keyword>
<feature type="coiled-coil region" evidence="13">
    <location>
        <begin position="260"/>
        <end position="287"/>
    </location>
</feature>
<reference evidence="16" key="1">
    <citation type="submission" date="2020-11" db="EMBL/GenBank/DDBJ databases">
        <authorList>
            <person name="Tran Van P."/>
        </authorList>
    </citation>
    <scope>NUCLEOTIDE SEQUENCE</scope>
</reference>
<keyword evidence="4 12" id="KW-0894">Sodium channel</keyword>
<feature type="compositionally biased region" description="Polar residues" evidence="14">
    <location>
        <begin position="114"/>
        <end position="126"/>
    </location>
</feature>
<comment type="similarity">
    <text evidence="2 12">Belongs to the amiloride-sensitive sodium channel (TC 1.A.6) family.</text>
</comment>
<evidence type="ECO:0000313" key="16">
    <source>
        <dbReference type="EMBL" id="CAD7403144.1"/>
    </source>
</evidence>
<keyword evidence="6 15" id="KW-1133">Transmembrane helix</keyword>
<keyword evidence="10 12" id="KW-0739">Sodium transport</keyword>
<evidence type="ECO:0000256" key="1">
    <source>
        <dbReference type="ARBA" id="ARBA00004141"/>
    </source>
</evidence>
<keyword evidence="5 12" id="KW-0812">Transmembrane</keyword>
<keyword evidence="11 12" id="KW-0407">Ion channel</keyword>
<dbReference type="AlphaFoldDB" id="A0A7R9CX90"/>
<evidence type="ECO:0000256" key="3">
    <source>
        <dbReference type="ARBA" id="ARBA00022448"/>
    </source>
</evidence>
<evidence type="ECO:0000256" key="11">
    <source>
        <dbReference type="ARBA" id="ARBA00023303"/>
    </source>
</evidence>
<dbReference type="PRINTS" id="PR01078">
    <property type="entry name" value="AMINACHANNEL"/>
</dbReference>
<gene>
    <name evidence="16" type="ORF">TPSB3V08_LOCUS3910</name>
</gene>
<proteinExistence type="inferred from homology"/>
<evidence type="ECO:0000256" key="9">
    <source>
        <dbReference type="ARBA" id="ARBA00023136"/>
    </source>
</evidence>
<protein>
    <submittedName>
        <fullName evidence="16">Uncharacterized protein</fullName>
    </submittedName>
</protein>
<evidence type="ECO:0000256" key="6">
    <source>
        <dbReference type="ARBA" id="ARBA00022989"/>
    </source>
</evidence>
<evidence type="ECO:0000256" key="12">
    <source>
        <dbReference type="RuleBase" id="RU000679"/>
    </source>
</evidence>
<feature type="transmembrane region" description="Helical" evidence="15">
    <location>
        <begin position="350"/>
        <end position="372"/>
    </location>
</feature>
<dbReference type="PANTHER" id="PTHR11690:SF237">
    <property type="entry name" value="PICKPOCKET 16-RELATED"/>
    <property type="match status" value="1"/>
</dbReference>
<dbReference type="PANTHER" id="PTHR11690">
    <property type="entry name" value="AMILORIDE-SENSITIVE SODIUM CHANNEL-RELATED"/>
    <property type="match status" value="1"/>
</dbReference>
<evidence type="ECO:0000256" key="2">
    <source>
        <dbReference type="ARBA" id="ARBA00007193"/>
    </source>
</evidence>
<evidence type="ECO:0000256" key="7">
    <source>
        <dbReference type="ARBA" id="ARBA00023053"/>
    </source>
</evidence>
<keyword evidence="3 12" id="KW-0813">Transport</keyword>
<evidence type="ECO:0000256" key="13">
    <source>
        <dbReference type="SAM" id="Coils"/>
    </source>
</evidence>
<keyword evidence="9 15" id="KW-0472">Membrane</keyword>
<dbReference type="GO" id="GO:0015280">
    <property type="term" value="F:ligand-gated sodium channel activity"/>
    <property type="evidence" value="ECO:0007669"/>
    <property type="project" value="TreeGrafter"/>
</dbReference>
<name>A0A7R9CX90_TIMPO</name>
<feature type="region of interest" description="Disordered" evidence="14">
    <location>
        <begin position="78"/>
        <end position="145"/>
    </location>
</feature>
<feature type="compositionally biased region" description="Low complexity" evidence="14">
    <location>
        <begin position="199"/>
        <end position="212"/>
    </location>
</feature>
<evidence type="ECO:0000256" key="5">
    <source>
        <dbReference type="ARBA" id="ARBA00022692"/>
    </source>
</evidence>
<feature type="compositionally biased region" description="Polar residues" evidence="14">
    <location>
        <begin position="213"/>
        <end position="223"/>
    </location>
</feature>
<evidence type="ECO:0000256" key="15">
    <source>
        <dbReference type="SAM" id="Phobius"/>
    </source>
</evidence>
<dbReference type="InterPro" id="IPR001873">
    <property type="entry name" value="ENaC"/>
</dbReference>
<dbReference type="Gene3D" id="1.10.287.770">
    <property type="entry name" value="YojJ-like"/>
    <property type="match status" value="1"/>
</dbReference>
<evidence type="ECO:0000256" key="10">
    <source>
        <dbReference type="ARBA" id="ARBA00023201"/>
    </source>
</evidence>
<organism evidence="16">
    <name type="scientific">Timema poppense</name>
    <name type="common">Walking stick</name>
    <dbReference type="NCBI Taxonomy" id="170557"/>
    <lineage>
        <taxon>Eukaryota</taxon>
        <taxon>Metazoa</taxon>
        <taxon>Ecdysozoa</taxon>
        <taxon>Arthropoda</taxon>
        <taxon>Hexapoda</taxon>
        <taxon>Insecta</taxon>
        <taxon>Pterygota</taxon>
        <taxon>Neoptera</taxon>
        <taxon>Polyneoptera</taxon>
        <taxon>Phasmatodea</taxon>
        <taxon>Timematodea</taxon>
        <taxon>Timematoidea</taxon>
        <taxon>Timematidae</taxon>
        <taxon>Timema</taxon>
    </lineage>
</organism>
<dbReference type="Gene3D" id="1.10.287.820">
    <property type="entry name" value="Acid-sensing ion channel domain"/>
    <property type="match status" value="1"/>
</dbReference>
<feature type="transmembrane region" description="Helical" evidence="15">
    <location>
        <begin position="727"/>
        <end position="748"/>
    </location>
</feature>
<accession>A0A7R9CX90</accession>
<feature type="region of interest" description="Disordered" evidence="14">
    <location>
        <begin position="174"/>
        <end position="236"/>
    </location>
</feature>
<evidence type="ECO:0000256" key="8">
    <source>
        <dbReference type="ARBA" id="ARBA00023065"/>
    </source>
</evidence>
<comment type="subcellular location">
    <subcellularLocation>
        <location evidence="1">Membrane</location>
        <topology evidence="1">Multi-pass membrane protein</topology>
    </subcellularLocation>
</comment>
<evidence type="ECO:0000256" key="4">
    <source>
        <dbReference type="ARBA" id="ARBA00022461"/>
    </source>
</evidence>
<keyword evidence="8 12" id="KW-0406">Ion transport</keyword>
<dbReference type="Pfam" id="PF00858">
    <property type="entry name" value="ASC"/>
    <property type="match status" value="1"/>
</dbReference>
<dbReference type="EMBL" id="OD001781">
    <property type="protein sequence ID" value="CAD7403144.1"/>
    <property type="molecule type" value="Genomic_DNA"/>
</dbReference>
<keyword evidence="7" id="KW-0915">Sodium</keyword>
<evidence type="ECO:0000256" key="14">
    <source>
        <dbReference type="SAM" id="MobiDB-lite"/>
    </source>
</evidence>
<sequence length="812" mass="90317">MYPYLCGGKWKTTLSSLDQDLNLNLPIISSIVYCESNTLDHIANKAAAIGRSQSTPGLVESRGRIPLEDMWVSPLDPLTTRGSSLGPPPYSANSLFSPAPSPPSRSVPSRVRTTESPMSATSSGQSSDEERRGSRSTHHHVPQSGREFMSNPLVFLVHAIRNFKSTEMVLHVPTGRPTRGYGSCEPPGRQSGSHYGSSTTPTQLLETTPLVTSCTSEHSSASPISGDLPSRTHAGGMLTSESLNQLTRVDTGEPSATLTQDALMAEIKRLRERLIVLETENAAMSIKLSQQQWEVEHRLAEIEMQICGASSGGSSTEDNERNPIPDSDTRIGSQTFYLMDQCPIIEQSRLLWTFLSALSLAIAGILIQLVWVRFLKSPTVISIEDTNYPIWKVPFPGVTLCNSNKVYKPAAQEFIKDMMAYGISNVTSTNFLKKLPWLLDPQPLEMNELTIIQDKLMEVGIDMERLMLQLMQPCDRMVVKCVWEGYNTNCSEIFDVIKSLQGYCCSFNYHGARDETKLVQDGGEDDKVLYIGGAGRGTGLSVILDVQTESYMAPLFPYYGISILYSSRTQELSISVGGNSIESEDNVRGLNVEQRLCWFDDEIPGNYTDDYSYQTCVTGCRITAVAEKCGCLPFYYPTSGVFSSLQPPKDTPEFGNSSLGMNCNCLPQCTDKWYSFTSYSGQMTPDLFQNSPFLQEEMPQDVGIVNVFFKDFSSTKYRRYCFMTWDALFATFGGIFGLCLGGSVISLVELVYHFTIKLWVETHNSANIVRLYPQKIAKLPRPKRHSPVISLKHCLKTKADIHSKEFMPSYFM</sequence>
<dbReference type="GO" id="GO:0005886">
    <property type="term" value="C:plasma membrane"/>
    <property type="evidence" value="ECO:0007669"/>
    <property type="project" value="TreeGrafter"/>
</dbReference>